<dbReference type="PANTHER" id="PTHR12783">
    <property type="entry name" value="RALA BINDING PROTEIN 1 RALBP1"/>
    <property type="match status" value="1"/>
</dbReference>
<dbReference type="InterPro" id="IPR008936">
    <property type="entry name" value="Rho_GTPase_activation_prot"/>
</dbReference>
<evidence type="ECO:0000313" key="4">
    <source>
        <dbReference type="Proteomes" id="UP000749559"/>
    </source>
</evidence>
<keyword evidence="1" id="KW-0175">Coiled coil</keyword>
<organism evidence="3 4">
    <name type="scientific">Owenia fusiformis</name>
    <name type="common">Polychaete worm</name>
    <dbReference type="NCBI Taxonomy" id="6347"/>
    <lineage>
        <taxon>Eukaryota</taxon>
        <taxon>Metazoa</taxon>
        <taxon>Spiralia</taxon>
        <taxon>Lophotrochozoa</taxon>
        <taxon>Annelida</taxon>
        <taxon>Polychaeta</taxon>
        <taxon>Sedentaria</taxon>
        <taxon>Canalipalpata</taxon>
        <taxon>Sabellida</taxon>
        <taxon>Oweniida</taxon>
        <taxon>Oweniidae</taxon>
        <taxon>Owenia</taxon>
    </lineage>
</organism>
<evidence type="ECO:0000313" key="3">
    <source>
        <dbReference type="EMBL" id="CAH1789682.1"/>
    </source>
</evidence>
<evidence type="ECO:0000256" key="2">
    <source>
        <dbReference type="SAM" id="MobiDB-lite"/>
    </source>
</evidence>
<dbReference type="Pfam" id="PF20924">
    <property type="entry name" value="RLIP76_Ral-bd"/>
    <property type="match status" value="1"/>
</dbReference>
<dbReference type="EMBL" id="CAIIXF020000007">
    <property type="protein sequence ID" value="CAH1789682.1"/>
    <property type="molecule type" value="Genomic_DNA"/>
</dbReference>
<feature type="compositionally biased region" description="Polar residues" evidence="2">
    <location>
        <begin position="525"/>
        <end position="536"/>
    </location>
</feature>
<dbReference type="GO" id="GO:0007264">
    <property type="term" value="P:small GTPase-mediated signal transduction"/>
    <property type="evidence" value="ECO:0007669"/>
    <property type="project" value="InterPro"/>
</dbReference>
<dbReference type="OrthoDB" id="10033734at2759"/>
<feature type="compositionally biased region" description="Basic and acidic residues" evidence="2">
    <location>
        <begin position="576"/>
        <end position="591"/>
    </location>
</feature>
<feature type="compositionally biased region" description="Basic residues" evidence="2">
    <location>
        <begin position="483"/>
        <end position="493"/>
    </location>
</feature>
<dbReference type="Gene3D" id="1.10.555.10">
    <property type="entry name" value="Rho GTPase activation protein"/>
    <property type="match status" value="1"/>
</dbReference>
<accession>A0A8J1TR49</accession>
<feature type="region of interest" description="Disordered" evidence="2">
    <location>
        <begin position="699"/>
        <end position="746"/>
    </location>
</feature>
<dbReference type="GO" id="GO:0005096">
    <property type="term" value="F:GTPase activator activity"/>
    <property type="evidence" value="ECO:0007669"/>
    <property type="project" value="InterPro"/>
</dbReference>
<feature type="compositionally biased region" description="Acidic residues" evidence="2">
    <location>
        <begin position="829"/>
        <end position="844"/>
    </location>
</feature>
<feature type="compositionally biased region" description="Acidic residues" evidence="2">
    <location>
        <begin position="66"/>
        <end position="75"/>
    </location>
</feature>
<feature type="region of interest" description="Disordered" evidence="2">
    <location>
        <begin position="821"/>
        <end position="845"/>
    </location>
</feature>
<dbReference type="SUPFAM" id="SSF48350">
    <property type="entry name" value="GTPase activation domain, GAP"/>
    <property type="match status" value="1"/>
</dbReference>
<feature type="compositionally biased region" description="Basic residues" evidence="2">
    <location>
        <begin position="82"/>
        <end position="94"/>
    </location>
</feature>
<dbReference type="InterPro" id="IPR039767">
    <property type="entry name" value="RALBP1"/>
</dbReference>
<feature type="compositionally biased region" description="Basic and acidic residues" evidence="2">
    <location>
        <begin position="47"/>
        <end position="65"/>
    </location>
</feature>
<protein>
    <submittedName>
        <fullName evidence="3">Uncharacterized protein</fullName>
    </submittedName>
</protein>
<gene>
    <name evidence="3" type="ORF">OFUS_LOCUS14999</name>
</gene>
<feature type="compositionally biased region" description="Polar residues" evidence="2">
    <location>
        <begin position="726"/>
        <end position="742"/>
    </location>
</feature>
<evidence type="ECO:0000256" key="1">
    <source>
        <dbReference type="SAM" id="Coils"/>
    </source>
</evidence>
<dbReference type="Gene3D" id="1.20.58.90">
    <property type="match status" value="1"/>
</dbReference>
<proteinExistence type="predicted"/>
<dbReference type="GO" id="GO:0031267">
    <property type="term" value="F:small GTPase binding"/>
    <property type="evidence" value="ECO:0007669"/>
    <property type="project" value="InterPro"/>
</dbReference>
<reference evidence="3" key="1">
    <citation type="submission" date="2022-03" db="EMBL/GenBank/DDBJ databases">
        <authorList>
            <person name="Martin C."/>
        </authorList>
    </citation>
    <scope>NUCLEOTIDE SEQUENCE</scope>
</reference>
<dbReference type="FunFam" id="1.10.555.10:FF:000027">
    <property type="entry name" value="RalA-binding protein 1"/>
    <property type="match status" value="1"/>
</dbReference>
<feature type="region of interest" description="Disordered" evidence="2">
    <location>
        <begin position="1"/>
        <end position="163"/>
    </location>
</feature>
<dbReference type="Proteomes" id="UP000749559">
    <property type="component" value="Unassembled WGS sequence"/>
</dbReference>
<comment type="caution">
    <text evidence="3">The sequence shown here is derived from an EMBL/GenBank/DDBJ whole genome shotgun (WGS) entry which is preliminary data.</text>
</comment>
<feature type="coiled-coil region" evidence="1">
    <location>
        <begin position="436"/>
        <end position="473"/>
    </location>
</feature>
<feature type="compositionally biased region" description="Basic and acidic residues" evidence="2">
    <location>
        <begin position="494"/>
        <end position="508"/>
    </location>
</feature>
<dbReference type="PANTHER" id="PTHR12783:SF5">
    <property type="entry name" value="RALA-BINDING PROTEIN 1"/>
    <property type="match status" value="1"/>
</dbReference>
<dbReference type="SMART" id="SM00324">
    <property type="entry name" value="RhoGAP"/>
    <property type="match status" value="1"/>
</dbReference>
<dbReference type="InterPro" id="IPR049041">
    <property type="entry name" value="RalBP1-like_Ral-bd"/>
</dbReference>
<dbReference type="Pfam" id="PF00620">
    <property type="entry name" value="RhoGAP"/>
    <property type="match status" value="1"/>
</dbReference>
<feature type="compositionally biased region" description="Polar residues" evidence="2">
    <location>
        <begin position="544"/>
        <end position="555"/>
    </location>
</feature>
<feature type="compositionally biased region" description="Basic and acidic residues" evidence="2">
    <location>
        <begin position="95"/>
        <end position="155"/>
    </location>
</feature>
<feature type="region of interest" description="Disordered" evidence="2">
    <location>
        <begin position="479"/>
        <end position="628"/>
    </location>
</feature>
<name>A0A8J1TR49_OWEFU</name>
<dbReference type="InterPro" id="IPR000198">
    <property type="entry name" value="RhoGAP_dom"/>
</dbReference>
<dbReference type="AlphaFoldDB" id="A0A8J1TR49"/>
<sequence length="906" mass="102803">MSFESGDGEREFPGLYYHVTDELERDDDQLSDEERPKKKEHPLSAVKKPEFIRKEKKDKGYKMFEEENSEEEMILVDDKSPGKMKKHKTPSFKFAKREKISKKDKEDKKEKESRKEKEKEWRKEKDKESRKEKEKEGKKEKEERKKEKEGKEHKKEKLKFKKKSKMLAYSGAAAPWSTPPEAQSDAKPVFGVPLGVAVSRSKCHDGIELPAIVRETIDYIEEHGLNCEGIYRISGVKSKVNTLKEAYNTGRPAYLQEHEPNVVASLLKLYLRELPEPVLTTQLMPAFEEASTIKDPKRKVEQCKRLLGELPVANRLLVSWVIVHMDHVIQNEVSNKMTLQNVSIVLSPTMQISHRVLNVFFSFVNELFPGVEIKRNVPPLKPASSRWSLELPESPEAIEDEIKKQESLLNTLHADLGAGMSDPHKEEQLWEVQRVLTGLKRKLKNVKKQQEALEKRRKEMELKQQRAQDVLAETWKEQQLKLGLRKPSPKPKHKDPERLKDTEKRRSSEIGTIPELEVKDDANVTEVNSHSRSGSEVSAKGHSRTSSDVSKGHSRSNSDAKGHSRSGSEILGEVNTKADHSRTGSEVKIEGPPKQLKASKENIPVDINNKETEHQIEPSVEPTIDDTQIKNELTQTQELPKNTVTVEEPIQVDIEINDGVQYVEELHTPGAAESEVSSTSGAEKDSITGELFMGQGELAVSSSECASEGARVEDEESDTPGADIDTNGTDEASLEGQQQATLSLPVPISTMLEETSSAVSSDSDNDSVDEEEYQQLLHEHAVLLLEEEELINEADELKMKIETEQTEIERFQEEIAEIRSIREGLYSDESSDSSDSSEDEDDLQETLQRLKKENRELELQNADYIEKIQQERQICMDIKVQIRVIQVQQQHNVESPNGDLSESTAL</sequence>
<dbReference type="PROSITE" id="PS50238">
    <property type="entry name" value="RHOGAP"/>
    <property type="match status" value="1"/>
</dbReference>
<keyword evidence="4" id="KW-1185">Reference proteome</keyword>